<gene>
    <name evidence="2" type="ORF">Vafri_12252</name>
</gene>
<feature type="region of interest" description="Disordered" evidence="1">
    <location>
        <begin position="42"/>
        <end position="72"/>
    </location>
</feature>
<dbReference type="AlphaFoldDB" id="A0A8J4F1F4"/>
<comment type="caution">
    <text evidence="2">The sequence shown here is derived from an EMBL/GenBank/DDBJ whole genome shotgun (WGS) entry which is preliminary data.</text>
</comment>
<accession>A0A8J4F1F4</accession>
<name>A0A8J4F1F4_9CHLO</name>
<reference evidence="2" key="1">
    <citation type="journal article" date="2021" name="Proc. Natl. Acad. Sci. U.S.A.">
        <title>Three genomes in the algal genus Volvox reveal the fate of a haploid sex-determining region after a transition to homothallism.</title>
        <authorList>
            <person name="Yamamoto K."/>
            <person name="Hamaji T."/>
            <person name="Kawai-Toyooka H."/>
            <person name="Matsuzaki R."/>
            <person name="Takahashi F."/>
            <person name="Nishimura Y."/>
            <person name="Kawachi M."/>
            <person name="Noguchi H."/>
            <person name="Minakuchi Y."/>
            <person name="Umen J.G."/>
            <person name="Toyoda A."/>
            <person name="Nozaki H."/>
        </authorList>
    </citation>
    <scope>NUCLEOTIDE SEQUENCE</scope>
    <source>
        <strain evidence="2">NIES-3780</strain>
    </source>
</reference>
<evidence type="ECO:0000313" key="3">
    <source>
        <dbReference type="Proteomes" id="UP000747399"/>
    </source>
</evidence>
<proteinExistence type="predicted"/>
<dbReference type="Proteomes" id="UP000747399">
    <property type="component" value="Unassembled WGS sequence"/>
</dbReference>
<evidence type="ECO:0000256" key="1">
    <source>
        <dbReference type="SAM" id="MobiDB-lite"/>
    </source>
</evidence>
<feature type="non-terminal residue" evidence="2">
    <location>
        <position position="1"/>
    </location>
</feature>
<keyword evidence="3" id="KW-1185">Reference proteome</keyword>
<feature type="non-terminal residue" evidence="2">
    <location>
        <position position="150"/>
    </location>
</feature>
<dbReference type="EMBL" id="BNCO01000026">
    <property type="protein sequence ID" value="GIL56991.1"/>
    <property type="molecule type" value="Genomic_DNA"/>
</dbReference>
<sequence length="150" mass="16405">HKAARAAECKSLMTHVDYPEELGTTLAITKAELCERQWKQQGEMKPVVSPPVDSQPATRHMEGARGGEPFMGGEPNRVCASREALPVGFNQLPPAPLPSTVPRTTVDSTILECQWGDGRRVQLQLSHPGVNHTVCCDNPILMVLPYVPNQ</sequence>
<protein>
    <submittedName>
        <fullName evidence="2">Uncharacterized protein</fullName>
    </submittedName>
</protein>
<evidence type="ECO:0000313" key="2">
    <source>
        <dbReference type="EMBL" id="GIL56991.1"/>
    </source>
</evidence>
<organism evidence="2 3">
    <name type="scientific">Volvox africanus</name>
    <dbReference type="NCBI Taxonomy" id="51714"/>
    <lineage>
        <taxon>Eukaryota</taxon>
        <taxon>Viridiplantae</taxon>
        <taxon>Chlorophyta</taxon>
        <taxon>core chlorophytes</taxon>
        <taxon>Chlorophyceae</taxon>
        <taxon>CS clade</taxon>
        <taxon>Chlamydomonadales</taxon>
        <taxon>Volvocaceae</taxon>
        <taxon>Volvox</taxon>
    </lineage>
</organism>